<feature type="chain" id="PRO_5016352647" description="PKD domain-containing protein" evidence="3">
    <location>
        <begin position="41"/>
        <end position="981"/>
    </location>
</feature>
<dbReference type="CDD" id="cd00146">
    <property type="entry name" value="PKD"/>
    <property type="match status" value="1"/>
</dbReference>
<comment type="caution">
    <text evidence="5">The sequence shown here is derived from an EMBL/GenBank/DDBJ whole genome shotgun (WGS) entry which is preliminary data.</text>
</comment>
<feature type="domain" description="PKD" evidence="4">
    <location>
        <begin position="601"/>
        <end position="665"/>
    </location>
</feature>
<dbReference type="GO" id="GO:0033925">
    <property type="term" value="F:mannosyl-glycoprotein endo-beta-N-acetylglucosaminidase activity"/>
    <property type="evidence" value="ECO:0007669"/>
    <property type="project" value="InterPro"/>
</dbReference>
<dbReference type="SMART" id="SM00560">
    <property type="entry name" value="LamGL"/>
    <property type="match status" value="1"/>
</dbReference>
<dbReference type="Pfam" id="PF03644">
    <property type="entry name" value="Glyco_hydro_85"/>
    <property type="match status" value="1"/>
</dbReference>
<proteinExistence type="predicted"/>
<dbReference type="SMART" id="SM00089">
    <property type="entry name" value="PKD"/>
    <property type="match status" value="1"/>
</dbReference>
<dbReference type="PANTHER" id="PTHR13246:SF1">
    <property type="entry name" value="CYTOSOLIC ENDO-BETA-N-ACETYLGLUCOSAMINIDASE"/>
    <property type="match status" value="1"/>
</dbReference>
<dbReference type="OrthoDB" id="1037816at2"/>
<sequence length="981" mass="104334">MKQFYPSRTAAPTAARPTAHPRYACWALLLWLLAPLAAHAQLDPAAQNTKLTVAQLMAWTSTGPTALADNVSRVPLATRQNTLAAQLNPAQSFSQQINYIPDGMAGWAGYLTEQNRFNLYNFTHWQYIDVLTWFDGPVAIPTRPWVETAHRNGVKVIGTVFTNAADVAALVQKDANNNYIGAQKLVDVAAYYGFDGWFFNQEASVSAANAVELRNLLKRIQAIKPAGLEIHWYDAMLPASGTVSYQNALNANNQAMLQEGTTRVSDAMFTNYFWSGATNINTSVTTATALGRSPFDVYMGADLWPNRSNQSLFTQSAWLDNYFTGGAVGQPRLSLGLFAANLTYNGGLNSFNTNSADYAAFYNTEVRVFAGNDLDITATDASGWKGVGHYVPVRSAINTFPFETTFTVGQGKIFANNGQVLQREWTDMGKQSLLPSWRWANTGNAPVSVGFDFSRAYYGGNSIKLAGSLSASTTATVKLYQTKLPVTAQTNLDLVYKQGAAGASSSKLLLYFTDNLATPVVLDLPAATDTLWKTNTFPLASYAGRELAIIGVRAAATATVAEYRLNLGKLKVYNGTAAVLPTAGFTASATAVGVNQPVTFSNSSLNATSYTWTFTGGTPASSTAVFPVVAYAAPGTYSVKLRAQNAAGRDSVTRTGYITVTAAGPSTGNTALLFDGATKYVNTNAVNLSGSALSLECWVKPTAFKTTSPFISSLMGIEDAGGAAMLRLGDVGVANNKVQFIVQVGTTQQKVTSTATLTAGTWYHIVGTYDGSNMRLYINGQPDATKAQTGAAVANGTFCLGRNYENLRVLNGSLDEVRAWKRALTQTEIQANACSVSATSTALEAYWPLNEGSGSTTLDVTGHQHNGTLISMTPADWSTNVPTQCATTTAVTAGRQPAGLQVLVLGNPAHGSQATIEVRGTQGQPATVQVLNTLGAVVQQLALKPSLDAQRSTLPLPAAAGLYVVRVRTPAGTATAKLLKQ</sequence>
<protein>
    <recommendedName>
        <fullName evidence="4">PKD domain-containing protein</fullName>
    </recommendedName>
</protein>
<dbReference type="Gene3D" id="2.60.120.200">
    <property type="match status" value="1"/>
</dbReference>
<feature type="signal peptide" evidence="3">
    <location>
        <begin position="1"/>
        <end position="40"/>
    </location>
</feature>
<dbReference type="Gene3D" id="2.60.120.260">
    <property type="entry name" value="Galactose-binding domain-like"/>
    <property type="match status" value="1"/>
</dbReference>
<evidence type="ECO:0000256" key="2">
    <source>
        <dbReference type="ARBA" id="ARBA00023157"/>
    </source>
</evidence>
<dbReference type="InterPro" id="IPR005201">
    <property type="entry name" value="TIM_ENGase"/>
</dbReference>
<reference evidence="6" key="1">
    <citation type="submission" date="2018-05" db="EMBL/GenBank/DDBJ databases">
        <authorList>
            <person name="Nie L."/>
        </authorList>
    </citation>
    <scope>NUCLEOTIDE SEQUENCE [LARGE SCALE GENOMIC DNA]</scope>
    <source>
        <strain evidence="6">NL</strain>
    </source>
</reference>
<keyword evidence="1 3" id="KW-0732">Signal</keyword>
<dbReference type="SUPFAM" id="SSF49899">
    <property type="entry name" value="Concanavalin A-like lectins/glucanases"/>
    <property type="match status" value="1"/>
</dbReference>
<dbReference type="Gene3D" id="2.60.40.10">
    <property type="entry name" value="Immunoglobulins"/>
    <property type="match status" value="1"/>
</dbReference>
<dbReference type="Gene3D" id="3.20.20.80">
    <property type="entry name" value="Glycosidases"/>
    <property type="match status" value="1"/>
</dbReference>
<dbReference type="GO" id="GO:0005975">
    <property type="term" value="P:carbohydrate metabolic process"/>
    <property type="evidence" value="ECO:0007669"/>
    <property type="project" value="UniProtKB-ARBA"/>
</dbReference>
<dbReference type="InterPro" id="IPR013320">
    <property type="entry name" value="ConA-like_dom_sf"/>
</dbReference>
<dbReference type="SUPFAM" id="SSF49299">
    <property type="entry name" value="PKD domain"/>
    <property type="match status" value="1"/>
</dbReference>
<keyword evidence="6" id="KW-1185">Reference proteome</keyword>
<dbReference type="InterPro" id="IPR013783">
    <property type="entry name" value="Ig-like_fold"/>
</dbReference>
<keyword evidence="2" id="KW-1015">Disulfide bond</keyword>
<evidence type="ECO:0000313" key="5">
    <source>
        <dbReference type="EMBL" id="RAK69451.1"/>
    </source>
</evidence>
<evidence type="ECO:0000256" key="1">
    <source>
        <dbReference type="ARBA" id="ARBA00022729"/>
    </source>
</evidence>
<gene>
    <name evidence="5" type="ORF">DLM85_00865</name>
</gene>
<name>A0A328BSA8_9BACT</name>
<dbReference type="AlphaFoldDB" id="A0A328BSA8"/>
<dbReference type="PANTHER" id="PTHR13246">
    <property type="entry name" value="ENDO BETA N-ACETYLGLUCOSAMINIDASE"/>
    <property type="match status" value="1"/>
</dbReference>
<evidence type="ECO:0000259" key="4">
    <source>
        <dbReference type="PROSITE" id="PS50093"/>
    </source>
</evidence>
<dbReference type="EMBL" id="QHKM01000001">
    <property type="protein sequence ID" value="RAK69451.1"/>
    <property type="molecule type" value="Genomic_DNA"/>
</dbReference>
<dbReference type="InterPro" id="IPR032979">
    <property type="entry name" value="ENGase"/>
</dbReference>
<dbReference type="Proteomes" id="UP000248553">
    <property type="component" value="Unassembled WGS sequence"/>
</dbReference>
<organism evidence="5 6">
    <name type="scientific">Hymenobacter edaphi</name>
    <dbReference type="NCBI Taxonomy" id="2211146"/>
    <lineage>
        <taxon>Bacteria</taxon>
        <taxon>Pseudomonadati</taxon>
        <taxon>Bacteroidota</taxon>
        <taxon>Cytophagia</taxon>
        <taxon>Cytophagales</taxon>
        <taxon>Hymenobacteraceae</taxon>
        <taxon>Hymenobacter</taxon>
    </lineage>
</organism>
<dbReference type="InterPro" id="IPR006558">
    <property type="entry name" value="LamG-like"/>
</dbReference>
<dbReference type="NCBIfam" id="TIGR04183">
    <property type="entry name" value="Por_Secre_tail"/>
    <property type="match status" value="1"/>
</dbReference>
<dbReference type="InterPro" id="IPR026444">
    <property type="entry name" value="Secre_tail"/>
</dbReference>
<dbReference type="InterPro" id="IPR022409">
    <property type="entry name" value="PKD/Chitinase_dom"/>
</dbReference>
<dbReference type="Pfam" id="PF13385">
    <property type="entry name" value="Laminin_G_3"/>
    <property type="match status" value="1"/>
</dbReference>
<evidence type="ECO:0000256" key="3">
    <source>
        <dbReference type="SAM" id="SignalP"/>
    </source>
</evidence>
<dbReference type="GO" id="GO:0005829">
    <property type="term" value="C:cytosol"/>
    <property type="evidence" value="ECO:0007669"/>
    <property type="project" value="UniProtKB-SubCell"/>
</dbReference>
<dbReference type="InterPro" id="IPR035986">
    <property type="entry name" value="PKD_dom_sf"/>
</dbReference>
<dbReference type="PROSITE" id="PS50093">
    <property type="entry name" value="PKD"/>
    <property type="match status" value="1"/>
</dbReference>
<dbReference type="Pfam" id="PF00801">
    <property type="entry name" value="PKD"/>
    <property type="match status" value="1"/>
</dbReference>
<dbReference type="InterPro" id="IPR000601">
    <property type="entry name" value="PKD_dom"/>
</dbReference>
<dbReference type="RefSeq" id="WP_111476187.1">
    <property type="nucleotide sequence ID" value="NZ_QHKM01000001.1"/>
</dbReference>
<accession>A0A328BSA8</accession>
<evidence type="ECO:0000313" key="6">
    <source>
        <dbReference type="Proteomes" id="UP000248553"/>
    </source>
</evidence>